<dbReference type="EMBL" id="JBJHZX010000097">
    <property type="protein sequence ID" value="MFL0198804.1"/>
    <property type="molecule type" value="Genomic_DNA"/>
</dbReference>
<feature type="compositionally biased region" description="Polar residues" evidence="1">
    <location>
        <begin position="93"/>
        <end position="104"/>
    </location>
</feature>
<protein>
    <submittedName>
        <fullName evidence="2">HTH domain-containing protein</fullName>
    </submittedName>
</protein>
<sequence length="104" mass="11900">MGKNYFTDDQLEALLKNPYVKSASAKAITYSEEFKEYFVAEYQAGKTPSEILRNSGFDVSALGRDRIDNISRRFRKMSKREGGFSDMRKDTYGRSSTKTLTSDE</sequence>
<dbReference type="RefSeq" id="WP_406794920.1">
    <property type="nucleotide sequence ID" value="NZ_JBJHZX010000097.1"/>
</dbReference>
<gene>
    <name evidence="2" type="ORF">ACJDU8_25110</name>
</gene>
<evidence type="ECO:0000313" key="2">
    <source>
        <dbReference type="EMBL" id="MFL0198804.1"/>
    </source>
</evidence>
<reference evidence="2 3" key="1">
    <citation type="submission" date="2024-11" db="EMBL/GenBank/DDBJ databases">
        <authorList>
            <person name="Heng Y.C."/>
            <person name="Lim A.C.H."/>
            <person name="Lee J.K.Y."/>
            <person name="Kittelmann S."/>
        </authorList>
    </citation>
    <scope>NUCLEOTIDE SEQUENCE [LARGE SCALE GENOMIC DNA]</scope>
    <source>
        <strain evidence="2 3">WILCCON 0269</strain>
    </source>
</reference>
<evidence type="ECO:0000313" key="3">
    <source>
        <dbReference type="Proteomes" id="UP001623660"/>
    </source>
</evidence>
<evidence type="ECO:0000256" key="1">
    <source>
        <dbReference type="SAM" id="MobiDB-lite"/>
    </source>
</evidence>
<feature type="region of interest" description="Disordered" evidence="1">
    <location>
        <begin position="79"/>
        <end position="104"/>
    </location>
</feature>
<dbReference type="Proteomes" id="UP001623660">
    <property type="component" value="Unassembled WGS sequence"/>
</dbReference>
<dbReference type="InterPro" id="IPR046929">
    <property type="entry name" value="HTH_Tnp"/>
</dbReference>
<feature type="compositionally biased region" description="Basic and acidic residues" evidence="1">
    <location>
        <begin position="79"/>
        <end position="92"/>
    </location>
</feature>
<proteinExistence type="predicted"/>
<name>A0ABW8SV19_9CLOT</name>
<dbReference type="Pfam" id="PF20310">
    <property type="entry name" value="HTH_Tnp_2"/>
    <property type="match status" value="1"/>
</dbReference>
<comment type="caution">
    <text evidence="2">The sequence shown here is derived from an EMBL/GenBank/DDBJ whole genome shotgun (WGS) entry which is preliminary data.</text>
</comment>
<organism evidence="2 3">
    <name type="scientific">Candidatus Clostridium eludens</name>
    <dbReference type="NCBI Taxonomy" id="3381663"/>
    <lineage>
        <taxon>Bacteria</taxon>
        <taxon>Bacillati</taxon>
        <taxon>Bacillota</taxon>
        <taxon>Clostridia</taxon>
        <taxon>Eubacteriales</taxon>
        <taxon>Clostridiaceae</taxon>
        <taxon>Clostridium</taxon>
    </lineage>
</organism>
<accession>A0ABW8SV19</accession>
<keyword evidence="3" id="KW-1185">Reference proteome</keyword>